<proteinExistence type="predicted"/>
<dbReference type="AlphaFoldDB" id="A0A4Z1A279"/>
<evidence type="ECO:0000313" key="2">
    <source>
        <dbReference type="Proteomes" id="UP000298263"/>
    </source>
</evidence>
<gene>
    <name evidence="1" type="ORF">EHQ69_17385</name>
</gene>
<accession>A0A4Z1A279</accession>
<protein>
    <submittedName>
        <fullName evidence="1">Uncharacterized protein</fullName>
    </submittedName>
</protein>
<organism evidence="1 2">
    <name type="scientific">Leptospira congkakensis</name>
    <dbReference type="NCBI Taxonomy" id="2484932"/>
    <lineage>
        <taxon>Bacteria</taxon>
        <taxon>Pseudomonadati</taxon>
        <taxon>Spirochaetota</taxon>
        <taxon>Spirochaetia</taxon>
        <taxon>Leptospirales</taxon>
        <taxon>Leptospiraceae</taxon>
        <taxon>Leptospira</taxon>
    </lineage>
</organism>
<keyword evidence="2" id="KW-1185">Reference proteome</keyword>
<evidence type="ECO:0000313" key="1">
    <source>
        <dbReference type="EMBL" id="TGL87865.1"/>
    </source>
</evidence>
<name>A0A4Z1A279_9LEPT</name>
<sequence length="178" mass="20984">MKLSFVFFILCFVSCLSSSRRLQTVTYPIPSGKKLLLIQTSSRIFSDFYSEEREVNLRILEDLEELGYSVVLGEGVWEEQTSLAEVSNHLELFQKQLVGISNTEKPRIEVWKNRAESIGATEIFLIRHNVSSLHKTRSIRMFWMDLTKKEMIRMDWNWNPEDPFPFRENLRTVFGEKQ</sequence>
<dbReference type="Proteomes" id="UP000298263">
    <property type="component" value="Unassembled WGS sequence"/>
</dbReference>
<dbReference type="RefSeq" id="WP_135587016.1">
    <property type="nucleotide sequence ID" value="NZ_RQGO01000001.1"/>
</dbReference>
<dbReference type="EMBL" id="RQGP01000027">
    <property type="protein sequence ID" value="TGL87865.1"/>
    <property type="molecule type" value="Genomic_DNA"/>
</dbReference>
<dbReference type="OrthoDB" id="331589at2"/>
<comment type="caution">
    <text evidence="1">The sequence shown here is derived from an EMBL/GenBank/DDBJ whole genome shotgun (WGS) entry which is preliminary data.</text>
</comment>
<reference evidence="1" key="1">
    <citation type="journal article" date="2019" name="PLoS Negl. Trop. Dis.">
        <title>Revisiting the worldwide diversity of Leptospira species in the environment.</title>
        <authorList>
            <person name="Vincent A.T."/>
            <person name="Schiettekatte O."/>
            <person name="Bourhy P."/>
            <person name="Veyrier F.J."/>
            <person name="Picardeau M."/>
        </authorList>
    </citation>
    <scope>NUCLEOTIDE SEQUENCE [LARGE SCALE GENOMIC DNA]</scope>
    <source>
        <strain evidence="1">201702422</strain>
    </source>
</reference>